<dbReference type="RefSeq" id="WP_133398078.1">
    <property type="nucleotide sequence ID" value="NZ_SNAA01000025.1"/>
</dbReference>
<name>A0A4R6A1L2_9RHOB</name>
<evidence type="ECO:0000256" key="1">
    <source>
        <dbReference type="SAM" id="MobiDB-lite"/>
    </source>
</evidence>
<dbReference type="OrthoDB" id="7862165at2"/>
<sequence>MATNLSKLKSGKGAPPPVEAAEDVIESNPRSDEKTPQRPLQVRVPESVFAEFSEQAGREFGFTHGAKKQLFLKMWKAYKAQNM</sequence>
<keyword evidence="3" id="KW-1185">Reference proteome</keyword>
<comment type="caution">
    <text evidence="2">The sequence shown here is derived from an EMBL/GenBank/DDBJ whole genome shotgun (WGS) entry which is preliminary data.</text>
</comment>
<dbReference type="EMBL" id="SNAA01000025">
    <property type="protein sequence ID" value="TDL74886.1"/>
    <property type="molecule type" value="Genomic_DNA"/>
</dbReference>
<accession>A0A4R6A1L2</accession>
<reference evidence="2 3" key="1">
    <citation type="submission" date="2019-03" db="EMBL/GenBank/DDBJ databases">
        <title>Primorskyibacter sp. SS33 isolated from sediments.</title>
        <authorList>
            <person name="Xunke S."/>
        </authorList>
    </citation>
    <scope>NUCLEOTIDE SEQUENCE [LARGE SCALE GENOMIC DNA]</scope>
    <source>
        <strain evidence="2 3">SS33</strain>
    </source>
</reference>
<feature type="region of interest" description="Disordered" evidence="1">
    <location>
        <begin position="1"/>
        <end position="42"/>
    </location>
</feature>
<dbReference type="Proteomes" id="UP000295701">
    <property type="component" value="Unassembled WGS sequence"/>
</dbReference>
<proteinExistence type="predicted"/>
<evidence type="ECO:0000313" key="2">
    <source>
        <dbReference type="EMBL" id="TDL74886.1"/>
    </source>
</evidence>
<protein>
    <recommendedName>
        <fullName evidence="4">ParG</fullName>
    </recommendedName>
</protein>
<dbReference type="AlphaFoldDB" id="A0A4R6A1L2"/>
<evidence type="ECO:0008006" key="4">
    <source>
        <dbReference type="Google" id="ProtNLM"/>
    </source>
</evidence>
<gene>
    <name evidence="2" type="ORF">E2L08_15860</name>
</gene>
<evidence type="ECO:0000313" key="3">
    <source>
        <dbReference type="Proteomes" id="UP000295701"/>
    </source>
</evidence>
<organism evidence="2 3">
    <name type="scientific">Palleronia sediminis</name>
    <dbReference type="NCBI Taxonomy" id="2547833"/>
    <lineage>
        <taxon>Bacteria</taxon>
        <taxon>Pseudomonadati</taxon>
        <taxon>Pseudomonadota</taxon>
        <taxon>Alphaproteobacteria</taxon>
        <taxon>Rhodobacterales</taxon>
        <taxon>Roseobacteraceae</taxon>
        <taxon>Palleronia</taxon>
    </lineage>
</organism>